<dbReference type="Proteomes" id="UP000295008">
    <property type="component" value="Unassembled WGS sequence"/>
</dbReference>
<comment type="caution">
    <text evidence="2">The sequence shown here is derived from an EMBL/GenBank/DDBJ whole genome shotgun (WGS) entry which is preliminary data.</text>
</comment>
<name>A0A4R1R966_HYDET</name>
<dbReference type="Pfam" id="PF02679">
    <property type="entry name" value="ComA"/>
    <property type="match status" value="1"/>
</dbReference>
<dbReference type="EMBL" id="SLUN01000028">
    <property type="protein sequence ID" value="TCL62109.1"/>
    <property type="molecule type" value="Genomic_DNA"/>
</dbReference>
<evidence type="ECO:0000313" key="2">
    <source>
        <dbReference type="EMBL" id="TCL62109.1"/>
    </source>
</evidence>
<dbReference type="AlphaFoldDB" id="A0A4R1R966"/>
<dbReference type="Gene3D" id="3.20.20.70">
    <property type="entry name" value="Aldolase class I"/>
    <property type="match status" value="1"/>
</dbReference>
<protein>
    <submittedName>
        <fullName evidence="2">Phosphosulfolactate synthase</fullName>
    </submittedName>
</protein>
<keyword evidence="3" id="KW-1185">Reference proteome</keyword>
<evidence type="ECO:0000256" key="1">
    <source>
        <dbReference type="ARBA" id="ARBA00010424"/>
    </source>
</evidence>
<organism evidence="2 3">
    <name type="scientific">Hydrogenispora ethanolica</name>
    <dbReference type="NCBI Taxonomy" id="1082276"/>
    <lineage>
        <taxon>Bacteria</taxon>
        <taxon>Bacillati</taxon>
        <taxon>Bacillota</taxon>
        <taxon>Hydrogenispora</taxon>
    </lineage>
</organism>
<sequence>MDNQWVQPPRSGRAAKPRQTGITMLLDKGLSLADTRALLELSSPFIDLIKLSFGTTALYPPEILKQKIALAAEYQVALYPGGTFFELHYWQGESGRYFNQLRRLGLHWVEISDGSIDLPMNERSKAISEAREAGLEVITEVGKKSLLRQPDEAVLAAQAERDLEQGARWVIVEARESGHGVGIYDEQGKIVPEKLSLLAQALPPQRVIWEAPLKNQQAELINQFGPNVNLGNIPPSESMALEALRLGLRSDTWKTAHLTKIGVL</sequence>
<dbReference type="InterPro" id="IPR013785">
    <property type="entry name" value="Aldolase_TIM"/>
</dbReference>
<gene>
    <name evidence="2" type="ORF">EDC14_102866</name>
</gene>
<dbReference type="RefSeq" id="WP_132015958.1">
    <property type="nucleotide sequence ID" value="NZ_SLUN01000028.1"/>
</dbReference>
<dbReference type="InterPro" id="IPR036112">
    <property type="entry name" value="ComA_synth_sf"/>
</dbReference>
<dbReference type="OrthoDB" id="7809088at2"/>
<proteinExistence type="inferred from homology"/>
<evidence type="ECO:0000313" key="3">
    <source>
        <dbReference type="Proteomes" id="UP000295008"/>
    </source>
</evidence>
<reference evidence="2 3" key="1">
    <citation type="submission" date="2019-03" db="EMBL/GenBank/DDBJ databases">
        <title>Genomic Encyclopedia of Type Strains, Phase IV (KMG-IV): sequencing the most valuable type-strain genomes for metagenomic binning, comparative biology and taxonomic classification.</title>
        <authorList>
            <person name="Goeker M."/>
        </authorList>
    </citation>
    <scope>NUCLEOTIDE SEQUENCE [LARGE SCALE GENOMIC DNA]</scope>
    <source>
        <strain evidence="2 3">LX-B</strain>
    </source>
</reference>
<dbReference type="InterPro" id="IPR003830">
    <property type="entry name" value="ComA_synth"/>
</dbReference>
<accession>A0A4R1R966</accession>
<comment type="similarity">
    <text evidence="1">Belongs to the phosphosulfolactate synthase family.</text>
</comment>
<dbReference type="PANTHER" id="PTHR48413:SF1">
    <property type="entry name" value="PROTEIN HEAT-STRESS-ASSOCIATED 32"/>
    <property type="match status" value="1"/>
</dbReference>
<dbReference type="SUPFAM" id="SSF102110">
    <property type="entry name" value="(2r)-phospho-3-sulfolactate synthase ComA"/>
    <property type="match status" value="1"/>
</dbReference>
<dbReference type="PANTHER" id="PTHR48413">
    <property type="match status" value="1"/>
</dbReference>